<dbReference type="EMBL" id="AFBI03000039">
    <property type="protein sequence ID" value="EJW03386.1"/>
    <property type="molecule type" value="Genomic_DNA"/>
</dbReference>
<dbReference type="InParanoid" id="J9D6F8"/>
<dbReference type="HOGENOM" id="CLU_2183892_0_0_1"/>
<comment type="caution">
    <text evidence="2">The sequence shown here is derived from an EMBL/GenBank/DDBJ whole genome shotgun (WGS) entry which is preliminary data.</text>
</comment>
<feature type="transmembrane region" description="Helical" evidence="1">
    <location>
        <begin position="20"/>
        <end position="43"/>
    </location>
</feature>
<protein>
    <recommendedName>
        <fullName evidence="4">Transmembrane protein</fullName>
    </recommendedName>
</protein>
<proteinExistence type="predicted"/>
<reference evidence="3" key="2">
    <citation type="submission" date="2015-07" db="EMBL/GenBank/DDBJ databases">
        <title>Contrasting host-pathogen interactions and genome evolution in two generalist and specialist microsporidian pathogens of mosquitoes.</title>
        <authorList>
            <consortium name="The Broad Institute Genomics Platform"/>
            <consortium name="The Broad Institute Genome Sequencing Center for Infectious Disease"/>
            <person name="Cuomo C.A."/>
            <person name="Sanscrainte N.D."/>
            <person name="Goldberg J.M."/>
            <person name="Heiman D."/>
            <person name="Young S."/>
            <person name="Zeng Q."/>
            <person name="Becnel J.J."/>
            <person name="Birren B.W."/>
        </authorList>
    </citation>
    <scope>NUCLEOTIDE SEQUENCE [LARGE SCALE GENOMIC DNA]</scope>
    <source>
        <strain evidence="3">USNM 41457</strain>
    </source>
</reference>
<gene>
    <name evidence="2" type="ORF">EDEG_02274</name>
</gene>
<evidence type="ECO:0000256" key="1">
    <source>
        <dbReference type="SAM" id="Phobius"/>
    </source>
</evidence>
<name>J9D6F8_EDHAE</name>
<keyword evidence="3" id="KW-1185">Reference proteome</keyword>
<dbReference type="VEuPathDB" id="MicrosporidiaDB:EDEG_02274"/>
<evidence type="ECO:0008006" key="4">
    <source>
        <dbReference type="Google" id="ProtNLM"/>
    </source>
</evidence>
<evidence type="ECO:0000313" key="3">
    <source>
        <dbReference type="Proteomes" id="UP000003163"/>
    </source>
</evidence>
<reference evidence="2 3" key="1">
    <citation type="submission" date="2011-08" db="EMBL/GenBank/DDBJ databases">
        <authorList>
            <person name="Liu Z.J."/>
            <person name="Shi F.L."/>
            <person name="Lu J.Q."/>
            <person name="Li M."/>
            <person name="Wang Z.L."/>
        </authorList>
    </citation>
    <scope>NUCLEOTIDE SEQUENCE [LARGE SCALE GENOMIC DNA]</scope>
    <source>
        <strain evidence="2 3">USNM 41457</strain>
    </source>
</reference>
<organism evidence="2 3">
    <name type="scientific">Edhazardia aedis (strain USNM 41457)</name>
    <name type="common">Microsporidian parasite</name>
    <dbReference type="NCBI Taxonomy" id="1003232"/>
    <lineage>
        <taxon>Eukaryota</taxon>
        <taxon>Fungi</taxon>
        <taxon>Fungi incertae sedis</taxon>
        <taxon>Microsporidia</taxon>
        <taxon>Edhazardia</taxon>
    </lineage>
</organism>
<accession>J9D6F8</accession>
<keyword evidence="1" id="KW-1133">Transmembrane helix</keyword>
<evidence type="ECO:0000313" key="2">
    <source>
        <dbReference type="EMBL" id="EJW03386.1"/>
    </source>
</evidence>
<keyword evidence="1" id="KW-0472">Membrane</keyword>
<dbReference type="AlphaFoldDB" id="J9D6F8"/>
<dbReference type="Proteomes" id="UP000003163">
    <property type="component" value="Unassembled WGS sequence"/>
</dbReference>
<keyword evidence="1" id="KW-0812">Transmembrane</keyword>
<sequence length="109" mass="13207">MWMLDLRDQLSISIAINLVAYFGYCIMFVILSYVYLVISYIIFMIRNFQFYSFLSSTKLFEYDKFIFFKFFIDCKISKILCIQKHSLYIILIQKKIFLVSCFNKLLARH</sequence>